<dbReference type="InterPro" id="IPR037066">
    <property type="entry name" value="Plug_dom_sf"/>
</dbReference>
<feature type="chain" id="PRO_5011457259" evidence="1">
    <location>
        <begin position="26"/>
        <end position="797"/>
    </location>
</feature>
<protein>
    <submittedName>
        <fullName evidence="3">CarboxypepD_reg-like domain-containing protein</fullName>
    </submittedName>
</protein>
<dbReference type="Proteomes" id="UP000199421">
    <property type="component" value="Unassembled WGS sequence"/>
</dbReference>
<reference evidence="4" key="1">
    <citation type="submission" date="2016-10" db="EMBL/GenBank/DDBJ databases">
        <authorList>
            <person name="Varghese N."/>
            <person name="Submissions S."/>
        </authorList>
    </citation>
    <scope>NUCLEOTIDE SEQUENCE [LARGE SCALE GENOMIC DNA]</scope>
    <source>
        <strain evidence="4">DSM 18733</strain>
    </source>
</reference>
<dbReference type="Pfam" id="PF14905">
    <property type="entry name" value="OMP_b-brl_3"/>
    <property type="match status" value="1"/>
</dbReference>
<accession>A0A1H7RA54</accession>
<dbReference type="SUPFAM" id="SSF56935">
    <property type="entry name" value="Porins"/>
    <property type="match status" value="1"/>
</dbReference>
<organism evidence="3 4">
    <name type="scientific">Olivibacter domesticus</name>
    <name type="common">Pseudosphingobacterium domesticum</name>
    <dbReference type="NCBI Taxonomy" id="407022"/>
    <lineage>
        <taxon>Bacteria</taxon>
        <taxon>Pseudomonadati</taxon>
        <taxon>Bacteroidota</taxon>
        <taxon>Sphingobacteriia</taxon>
        <taxon>Sphingobacteriales</taxon>
        <taxon>Sphingobacteriaceae</taxon>
        <taxon>Olivibacter</taxon>
    </lineage>
</organism>
<dbReference type="OrthoDB" id="606851at2"/>
<evidence type="ECO:0000259" key="2">
    <source>
        <dbReference type="Pfam" id="PF14905"/>
    </source>
</evidence>
<dbReference type="EMBL" id="FOAF01000002">
    <property type="protein sequence ID" value="SEL57136.1"/>
    <property type="molecule type" value="Genomic_DNA"/>
</dbReference>
<dbReference type="InterPro" id="IPR041700">
    <property type="entry name" value="OMP_b-brl_3"/>
</dbReference>
<dbReference type="STRING" id="407022.SAMN05661044_02906"/>
<dbReference type="PANTHER" id="PTHR40980">
    <property type="entry name" value="PLUG DOMAIN-CONTAINING PROTEIN"/>
    <property type="match status" value="1"/>
</dbReference>
<evidence type="ECO:0000313" key="3">
    <source>
        <dbReference type="EMBL" id="SEL57136.1"/>
    </source>
</evidence>
<dbReference type="SUPFAM" id="SSF49478">
    <property type="entry name" value="Cna protein B-type domain"/>
    <property type="match status" value="1"/>
</dbReference>
<evidence type="ECO:0000256" key="1">
    <source>
        <dbReference type="SAM" id="SignalP"/>
    </source>
</evidence>
<dbReference type="AlphaFoldDB" id="A0A1H7RA54"/>
<sequence>MILKQYLVVLLTACSILVLTQRVKAQSTTSYFSVKGKIVDSLSKRTTGWATILIKNQIDKIIRSNISDSTGVFIFNHLPKGDYKLEVISLGYGNKMIPLTLQDTLMRDIDIGTLNLNKDAKQLKEVAVTGSKPLVKQEIDRLVYDVQADPDSKGSNVLEIMRKVPFVSLDAEQNILLKNNTSFKIFINDKPSGMLEHNAKEVLRSMPASTIEKIQVITNPPAKYDAEGFAGIINIITSKQSANGYKATLNLNENFPAGGPGIGGSFSFKASKLIVSIFGGGSLSKIPATANALFRNTTDEIPTTLRQQGSQKSDGRTGYLGTDLSYEINNVQLLSAQVNVSGRKNNEFAFQRSTLSNTTALLQAYQLQNDYNNPSNNMDLTLNYQIGSRIKKGRAFTFSYRYANYEDESNNTLKFTNQINYPYTGFFQENLANANEHTFQTDYIDKFNKWGLESGAKAIIRDNVSHYTYSATNNINNDFSLSQDVLSAYTSLAYANKNWGLKGGLRAERTFVGGDVSQDYLHIVPSIAFGLTLKGDNNLNVGFSQRLKRPGINRLNPFTDRSNPNLAFSGNPELRPSTINNLILGYNHNGKLSVNIGLGYSFFSNLDFRIYQYDPATAITKSTYTNIGKGNALVTDVYLDYKITKDLNINFNGNLTYLKVKSMGDIVPTTEGLYHNFTVSSGYRPLPTWRLAANLNIIGKMPASKSFQSITQRQLNTSFSSSHALIKEKLDITLTLNNPFQKFRTIDTGTTGLDFYERSNNQYYLRSCKFSLNYYFGRLKDDVRKTKRSIKNDDLSN</sequence>
<evidence type="ECO:0000313" key="4">
    <source>
        <dbReference type="Proteomes" id="UP000199421"/>
    </source>
</evidence>
<keyword evidence="1" id="KW-0732">Signal</keyword>
<name>A0A1H7RA54_OLID1</name>
<proteinExistence type="predicted"/>
<gene>
    <name evidence="3" type="ORF">SAMN05661044_02906</name>
</gene>
<feature type="signal peptide" evidence="1">
    <location>
        <begin position="1"/>
        <end position="25"/>
    </location>
</feature>
<dbReference type="PANTHER" id="PTHR40980:SF4">
    <property type="entry name" value="TONB-DEPENDENT RECEPTOR-LIKE BETA-BARREL DOMAIN-CONTAINING PROTEIN"/>
    <property type="match status" value="1"/>
</dbReference>
<dbReference type="Gene3D" id="2.170.130.10">
    <property type="entry name" value="TonB-dependent receptor, plug domain"/>
    <property type="match status" value="1"/>
</dbReference>
<keyword evidence="4" id="KW-1185">Reference proteome</keyword>
<feature type="domain" description="Outer membrane protein beta-barrel" evidence="2">
    <location>
        <begin position="391"/>
        <end position="774"/>
    </location>
</feature>
<dbReference type="RefSeq" id="WP_093325600.1">
    <property type="nucleotide sequence ID" value="NZ_FOAF01000002.1"/>
</dbReference>